<evidence type="ECO:0000313" key="5">
    <source>
        <dbReference type="EMBL" id="KAJ7228374.1"/>
    </source>
</evidence>
<dbReference type="Gene3D" id="3.50.30.30">
    <property type="match status" value="1"/>
</dbReference>
<evidence type="ECO:0000313" key="6">
    <source>
        <dbReference type="Proteomes" id="UP001219525"/>
    </source>
</evidence>
<feature type="domain" description="Peptidase M28" evidence="4">
    <location>
        <begin position="392"/>
        <end position="568"/>
    </location>
</feature>
<dbReference type="Pfam" id="PF04389">
    <property type="entry name" value="Peptidase_M28"/>
    <property type="match status" value="1"/>
</dbReference>
<feature type="domain" description="Transferrin receptor-like dimerisation" evidence="3">
    <location>
        <begin position="840"/>
        <end position="923"/>
    </location>
</feature>
<dbReference type="Proteomes" id="UP001219525">
    <property type="component" value="Unassembled WGS sequence"/>
</dbReference>
<dbReference type="GO" id="GO:0004180">
    <property type="term" value="F:carboxypeptidase activity"/>
    <property type="evidence" value="ECO:0007669"/>
    <property type="project" value="TreeGrafter"/>
</dbReference>
<sequence length="927" mass="102149">MDLEKKCSSSGTYIPLPVTEDASAPVPKSTRRHKLLRFTVLSIQLLAFHVFVARPVARWYLSEYDEQSQGLSAPPHHSRHRFLWGKAAEKLFLSVPDEDSAIAASRLFATKPHLAGSEGDLRTAKDFLSVLQNELGIEPSSSEPIFDAGSFESRDATNSIPKTKKPKAWIDVYHPVMNTPLDRTLEVVNKNGKVVWKAELEEVADDTDPEAGQYYDAVPTFHGLSAPGDVQGKLVYANYCRKEDYDELVENDVNLTGAIVICRYGAIFRGLKVKGGQELGAAGVLIYSDLRDDGTVTEKNGYLAYPHGPARNGNSVQRGSVQFLSKYPGDPTTPGYPSYANSTRTEGENIPKIPSLPISAVNAKKLLKLASEKGNEVHLVNNVDTKVTPIWNTMGVIPGYITDEVVVIGNHRDAWVMGAADPSSGTASVHEVIRGLGALIKKGWKPLRTILICSWDAEEVCVFIALSCSGANTIVVWTYRKHGVSFGSLLRAKSFHGFHRWVEDFPEFVGKHVVTYLNLDSSMSGSRFHAAASPSLSHFLRQAALDIPHPTSPERTVWDARSDNGPYGGEIIDAQSLAFSQSVDGTEDDIGVTPLGSGSDFTPFLQWIGVASADGGFAGAPGDPVYHYHSVFDSERWQEVYADPGFHRHASVAAAKFIGLELLRLSSAVVLPLNTTHYSYELVNYLNGIEGMVLDSSISVDLSPLRKSITALQAASHSLDFEKASAERELRSIIRKWAKRQHKLKKKLRKAWCRLKKIFGRKCHKKDWEGAHACGKAGEESAHSSFDDRKIRVGRLPSFLDEQQGIYPDVLYGLALHAGLHDIAFDGALPPKFPLTKLRKTVRRIRAVNQKLIGFEKGFISKDGIPDREWYKHLAIAPGKWLGYGATPMPALAEAITIDKNVTLAQYEVGRLTELIDKLADNIRIHK</sequence>
<protein>
    <recommendedName>
        <fullName evidence="7">Zn-dependent exopeptidase</fullName>
    </recommendedName>
</protein>
<dbReference type="SUPFAM" id="SSF47672">
    <property type="entry name" value="Transferrin receptor-like dimerisation domain"/>
    <property type="match status" value="2"/>
</dbReference>
<proteinExistence type="inferred from homology"/>
<comment type="similarity">
    <text evidence="1">Belongs to the peptidase M28 family. M28B subfamily.</text>
</comment>
<accession>A0AAD7E4G9</accession>
<evidence type="ECO:0008006" key="7">
    <source>
        <dbReference type="Google" id="ProtNLM"/>
    </source>
</evidence>
<dbReference type="SUPFAM" id="SSF52025">
    <property type="entry name" value="PA domain"/>
    <property type="match status" value="1"/>
</dbReference>
<dbReference type="CDD" id="cd02121">
    <property type="entry name" value="PA_GCPII_like"/>
    <property type="match status" value="1"/>
</dbReference>
<name>A0AAD7E4G9_9AGAR</name>
<dbReference type="Pfam" id="PF04253">
    <property type="entry name" value="TFR_dimer"/>
    <property type="match status" value="1"/>
</dbReference>
<evidence type="ECO:0000259" key="3">
    <source>
        <dbReference type="Pfam" id="PF04253"/>
    </source>
</evidence>
<dbReference type="InterPro" id="IPR039373">
    <property type="entry name" value="Peptidase_M28B"/>
</dbReference>
<organism evidence="5 6">
    <name type="scientific">Mycena pura</name>
    <dbReference type="NCBI Taxonomy" id="153505"/>
    <lineage>
        <taxon>Eukaryota</taxon>
        <taxon>Fungi</taxon>
        <taxon>Dikarya</taxon>
        <taxon>Basidiomycota</taxon>
        <taxon>Agaricomycotina</taxon>
        <taxon>Agaricomycetes</taxon>
        <taxon>Agaricomycetidae</taxon>
        <taxon>Agaricales</taxon>
        <taxon>Marasmiineae</taxon>
        <taxon>Mycenaceae</taxon>
        <taxon>Mycena</taxon>
    </lineage>
</organism>
<dbReference type="Gene3D" id="3.40.630.10">
    <property type="entry name" value="Zn peptidases"/>
    <property type="match status" value="1"/>
</dbReference>
<comment type="caution">
    <text evidence="5">The sequence shown here is derived from an EMBL/GenBank/DDBJ whole genome shotgun (WGS) entry which is preliminary data.</text>
</comment>
<keyword evidence="6" id="KW-1185">Reference proteome</keyword>
<evidence type="ECO:0000259" key="2">
    <source>
        <dbReference type="Pfam" id="PF02225"/>
    </source>
</evidence>
<dbReference type="EMBL" id="JARJCW010000002">
    <property type="protein sequence ID" value="KAJ7228374.1"/>
    <property type="molecule type" value="Genomic_DNA"/>
</dbReference>
<feature type="domain" description="PA" evidence="2">
    <location>
        <begin position="230"/>
        <end position="302"/>
    </location>
</feature>
<dbReference type="InterPro" id="IPR007484">
    <property type="entry name" value="Peptidase_M28"/>
</dbReference>
<gene>
    <name evidence="5" type="ORF">GGX14DRAFT_692427</name>
</gene>
<dbReference type="Pfam" id="PF02225">
    <property type="entry name" value="PA"/>
    <property type="match status" value="1"/>
</dbReference>
<reference evidence="5" key="1">
    <citation type="submission" date="2023-03" db="EMBL/GenBank/DDBJ databases">
        <title>Massive genome expansion in bonnet fungi (Mycena s.s.) driven by repeated elements and novel gene families across ecological guilds.</title>
        <authorList>
            <consortium name="Lawrence Berkeley National Laboratory"/>
            <person name="Harder C.B."/>
            <person name="Miyauchi S."/>
            <person name="Viragh M."/>
            <person name="Kuo A."/>
            <person name="Thoen E."/>
            <person name="Andreopoulos B."/>
            <person name="Lu D."/>
            <person name="Skrede I."/>
            <person name="Drula E."/>
            <person name="Henrissat B."/>
            <person name="Morin E."/>
            <person name="Kohler A."/>
            <person name="Barry K."/>
            <person name="LaButti K."/>
            <person name="Morin E."/>
            <person name="Salamov A."/>
            <person name="Lipzen A."/>
            <person name="Mereny Z."/>
            <person name="Hegedus B."/>
            <person name="Baldrian P."/>
            <person name="Stursova M."/>
            <person name="Weitz H."/>
            <person name="Taylor A."/>
            <person name="Grigoriev I.V."/>
            <person name="Nagy L.G."/>
            <person name="Martin F."/>
            <person name="Kauserud H."/>
        </authorList>
    </citation>
    <scope>NUCLEOTIDE SEQUENCE</scope>
    <source>
        <strain evidence="5">9144</strain>
    </source>
</reference>
<dbReference type="InterPro" id="IPR046450">
    <property type="entry name" value="PA_dom_sf"/>
</dbReference>
<dbReference type="SUPFAM" id="SSF53187">
    <property type="entry name" value="Zn-dependent exopeptidases"/>
    <property type="match status" value="1"/>
</dbReference>
<evidence type="ECO:0000259" key="4">
    <source>
        <dbReference type="Pfam" id="PF04389"/>
    </source>
</evidence>
<dbReference type="InterPro" id="IPR003137">
    <property type="entry name" value="PA_domain"/>
</dbReference>
<dbReference type="PANTHER" id="PTHR10404">
    <property type="entry name" value="N-ACETYLATED-ALPHA-LINKED ACIDIC DIPEPTIDASE"/>
    <property type="match status" value="1"/>
</dbReference>
<dbReference type="AlphaFoldDB" id="A0AAD7E4G9"/>
<evidence type="ECO:0000256" key="1">
    <source>
        <dbReference type="ARBA" id="ARBA00005634"/>
    </source>
</evidence>
<dbReference type="PANTHER" id="PTHR10404:SF46">
    <property type="entry name" value="VACUOLAR PROTEIN SORTING-ASSOCIATED PROTEIN 70"/>
    <property type="match status" value="1"/>
</dbReference>
<dbReference type="Gene3D" id="1.20.930.40">
    <property type="entry name" value="Transferrin receptor-like, dimerisation domain"/>
    <property type="match status" value="1"/>
</dbReference>
<dbReference type="InterPro" id="IPR036757">
    <property type="entry name" value="TFR-like_dimer_dom_sf"/>
</dbReference>
<dbReference type="InterPro" id="IPR007365">
    <property type="entry name" value="TFR-like_dimer_dom"/>
</dbReference>